<keyword evidence="7" id="KW-1015">Disulfide bond</keyword>
<dbReference type="PRINTS" id="PR00722">
    <property type="entry name" value="CHYMOTRYPSIN"/>
</dbReference>
<dbReference type="InterPro" id="IPR043504">
    <property type="entry name" value="Peptidase_S1_PA_chymotrypsin"/>
</dbReference>
<accession>A0A8J9ZKW4</accession>
<dbReference type="PROSITE" id="PS50240">
    <property type="entry name" value="TRYPSIN_DOM"/>
    <property type="match status" value="2"/>
</dbReference>
<feature type="domain" description="Peptidase S1" evidence="10">
    <location>
        <begin position="40"/>
        <end position="275"/>
    </location>
</feature>
<dbReference type="GO" id="GO:0006508">
    <property type="term" value="P:proteolysis"/>
    <property type="evidence" value="ECO:0007669"/>
    <property type="project" value="UniProtKB-KW"/>
</dbReference>
<dbReference type="InterPro" id="IPR018114">
    <property type="entry name" value="TRYPSIN_HIS"/>
</dbReference>
<dbReference type="InterPro" id="IPR001254">
    <property type="entry name" value="Trypsin_dom"/>
</dbReference>
<evidence type="ECO:0000256" key="5">
    <source>
        <dbReference type="ARBA" id="ARBA00022801"/>
    </source>
</evidence>
<comment type="subcellular location">
    <subcellularLocation>
        <location evidence="1">Secreted</location>
    </subcellularLocation>
</comment>
<dbReference type="GO" id="GO:0004252">
    <property type="term" value="F:serine-type endopeptidase activity"/>
    <property type="evidence" value="ECO:0007669"/>
    <property type="project" value="InterPro"/>
</dbReference>
<dbReference type="InterPro" id="IPR009003">
    <property type="entry name" value="Peptidase_S1_PA"/>
</dbReference>
<dbReference type="Pfam" id="PF00089">
    <property type="entry name" value="Trypsin"/>
    <property type="match status" value="2"/>
</dbReference>
<evidence type="ECO:0000256" key="8">
    <source>
        <dbReference type="RuleBase" id="RU363034"/>
    </source>
</evidence>
<evidence type="ECO:0000256" key="2">
    <source>
        <dbReference type="ARBA" id="ARBA00022525"/>
    </source>
</evidence>
<keyword evidence="3 8" id="KW-0645">Protease</keyword>
<evidence type="ECO:0000313" key="11">
    <source>
        <dbReference type="EMBL" id="CAH1255088.1"/>
    </source>
</evidence>
<dbReference type="InterPro" id="IPR001314">
    <property type="entry name" value="Peptidase_S1A"/>
</dbReference>
<evidence type="ECO:0000256" key="3">
    <source>
        <dbReference type="ARBA" id="ARBA00022670"/>
    </source>
</evidence>
<gene>
    <name evidence="11" type="primary">PRSS2</name>
    <name evidence="11" type="ORF">BLAG_LOCUS14259</name>
</gene>
<evidence type="ECO:0000256" key="7">
    <source>
        <dbReference type="ARBA" id="ARBA00023157"/>
    </source>
</evidence>
<keyword evidence="2" id="KW-0964">Secreted</keyword>
<feature type="chain" id="PRO_5035469466" evidence="9">
    <location>
        <begin position="34"/>
        <end position="505"/>
    </location>
</feature>
<evidence type="ECO:0000259" key="10">
    <source>
        <dbReference type="PROSITE" id="PS50240"/>
    </source>
</evidence>
<dbReference type="OrthoDB" id="10059102at2759"/>
<feature type="signal peptide" evidence="9">
    <location>
        <begin position="1"/>
        <end position="33"/>
    </location>
</feature>
<keyword evidence="5 8" id="KW-0378">Hydrolase</keyword>
<dbReference type="PROSITE" id="PS00135">
    <property type="entry name" value="TRYPSIN_SER"/>
    <property type="match status" value="2"/>
</dbReference>
<name>A0A8J9ZKW4_BRALA</name>
<evidence type="ECO:0000256" key="9">
    <source>
        <dbReference type="SAM" id="SignalP"/>
    </source>
</evidence>
<protein>
    <submittedName>
        <fullName evidence="11">PRSS2 protein</fullName>
    </submittedName>
</protein>
<dbReference type="SUPFAM" id="SSF50494">
    <property type="entry name" value="Trypsin-like serine proteases"/>
    <property type="match status" value="2"/>
</dbReference>
<dbReference type="FunFam" id="2.40.10.10:FF:000120">
    <property type="entry name" value="Putative serine protease"/>
    <property type="match status" value="1"/>
</dbReference>
<dbReference type="Proteomes" id="UP000838412">
    <property type="component" value="Chromosome 2"/>
</dbReference>
<evidence type="ECO:0000256" key="4">
    <source>
        <dbReference type="ARBA" id="ARBA00022729"/>
    </source>
</evidence>
<dbReference type="CDD" id="cd00190">
    <property type="entry name" value="Tryp_SPc"/>
    <property type="match status" value="2"/>
</dbReference>
<dbReference type="InterPro" id="IPR050127">
    <property type="entry name" value="Serine_Proteases_S1"/>
</dbReference>
<keyword evidence="4 9" id="KW-0732">Signal</keyword>
<evidence type="ECO:0000313" key="12">
    <source>
        <dbReference type="Proteomes" id="UP000838412"/>
    </source>
</evidence>
<feature type="domain" description="Peptidase S1" evidence="10">
    <location>
        <begin position="280"/>
        <end position="505"/>
    </location>
</feature>
<dbReference type="SMART" id="SM00020">
    <property type="entry name" value="Tryp_SPc"/>
    <property type="match status" value="2"/>
</dbReference>
<proteinExistence type="predicted"/>
<evidence type="ECO:0000256" key="6">
    <source>
        <dbReference type="ARBA" id="ARBA00022825"/>
    </source>
</evidence>
<sequence length="505" mass="54190">MSGEARSCSSSANRLKLIMRCFVFLALVSYAAAQGYGDRIVGGSEATPGEFPWQVSLQVSGIDFHFWGGTLLNSEWVLSAAHCATQSGISVDEMTVVVGELDLSRNEGHEQSRSVEQVIVHPGYNENTNNNDIMLLKLSSPVTINNWVSPASLPSSNVGVGTMLTVTGWGNTLPSVDEFNYPDKLQKVDVPKISRDDCNAANFYDGTGYVTRKMFCAGYTEGGKSACVGDSGGPVVRNGTVYGIPSWTRGCAQPNYPGVYTKVSRFTGWINAAQEYGDRIVGGSEATPGAFPWQVSLQQHHDHFCGGTLLNSQWVLSAAHCQMNAHSITAVVGDHDLSRNEGTEQSVHGSQIIVHPNYNDNTLNNDIMLIKLQHPVTLNSRVRAASLPSSMVSDGTTVTVTGWGNTLADGSNYPDRLQKVDVPVVSRSTCNGHNSYDGEITANMFCAGFMTGGKDSCQGDSGGPVVRSGTVYGVVSWGYGCAQENLPGVYTKVSNYVNWINGHIN</sequence>
<dbReference type="EMBL" id="OV696687">
    <property type="protein sequence ID" value="CAH1255088.1"/>
    <property type="molecule type" value="Genomic_DNA"/>
</dbReference>
<keyword evidence="6 8" id="KW-0720">Serine protease</keyword>
<dbReference type="GO" id="GO:0005615">
    <property type="term" value="C:extracellular space"/>
    <property type="evidence" value="ECO:0007669"/>
    <property type="project" value="TreeGrafter"/>
</dbReference>
<dbReference type="AlphaFoldDB" id="A0A8J9ZKW4"/>
<dbReference type="Gene3D" id="2.40.10.10">
    <property type="entry name" value="Trypsin-like serine proteases"/>
    <property type="match status" value="6"/>
</dbReference>
<dbReference type="InterPro" id="IPR033116">
    <property type="entry name" value="TRYPSIN_SER"/>
</dbReference>
<dbReference type="PANTHER" id="PTHR24264:SF65">
    <property type="entry name" value="SRCR DOMAIN-CONTAINING PROTEIN"/>
    <property type="match status" value="1"/>
</dbReference>
<reference evidence="11" key="1">
    <citation type="submission" date="2022-01" db="EMBL/GenBank/DDBJ databases">
        <authorList>
            <person name="Braso-Vives M."/>
        </authorList>
    </citation>
    <scope>NUCLEOTIDE SEQUENCE</scope>
</reference>
<organism evidence="11 12">
    <name type="scientific">Branchiostoma lanceolatum</name>
    <name type="common">Common lancelet</name>
    <name type="synonym">Amphioxus lanceolatum</name>
    <dbReference type="NCBI Taxonomy" id="7740"/>
    <lineage>
        <taxon>Eukaryota</taxon>
        <taxon>Metazoa</taxon>
        <taxon>Chordata</taxon>
        <taxon>Cephalochordata</taxon>
        <taxon>Leptocardii</taxon>
        <taxon>Amphioxiformes</taxon>
        <taxon>Branchiostomatidae</taxon>
        <taxon>Branchiostoma</taxon>
    </lineage>
</organism>
<dbReference type="PANTHER" id="PTHR24264">
    <property type="entry name" value="TRYPSIN-RELATED"/>
    <property type="match status" value="1"/>
</dbReference>
<dbReference type="FunFam" id="2.40.10.10:FF:000003">
    <property type="entry name" value="Transmembrane serine protease 3"/>
    <property type="match status" value="1"/>
</dbReference>
<keyword evidence="12" id="KW-1185">Reference proteome</keyword>
<evidence type="ECO:0000256" key="1">
    <source>
        <dbReference type="ARBA" id="ARBA00004613"/>
    </source>
</evidence>
<dbReference type="PROSITE" id="PS00134">
    <property type="entry name" value="TRYPSIN_HIS"/>
    <property type="match status" value="2"/>
</dbReference>